<keyword evidence="3" id="KW-1185">Reference proteome</keyword>
<name>M2SQB7_COCH5</name>
<proteinExistence type="predicted"/>
<evidence type="ECO:0000256" key="1">
    <source>
        <dbReference type="SAM" id="MobiDB-lite"/>
    </source>
</evidence>
<feature type="region of interest" description="Disordered" evidence="1">
    <location>
        <begin position="1"/>
        <end position="20"/>
    </location>
</feature>
<dbReference type="EMBL" id="KB445582">
    <property type="protein sequence ID" value="EMD87500.1"/>
    <property type="molecule type" value="Genomic_DNA"/>
</dbReference>
<evidence type="ECO:0000313" key="2">
    <source>
        <dbReference type="EMBL" id="EMD87500.1"/>
    </source>
</evidence>
<feature type="non-terminal residue" evidence="2">
    <location>
        <position position="70"/>
    </location>
</feature>
<organism evidence="2 3">
    <name type="scientific">Cochliobolus heterostrophus (strain C5 / ATCC 48332 / race O)</name>
    <name type="common">Southern corn leaf blight fungus</name>
    <name type="synonym">Bipolaris maydis</name>
    <dbReference type="NCBI Taxonomy" id="701091"/>
    <lineage>
        <taxon>Eukaryota</taxon>
        <taxon>Fungi</taxon>
        <taxon>Dikarya</taxon>
        <taxon>Ascomycota</taxon>
        <taxon>Pezizomycotina</taxon>
        <taxon>Dothideomycetes</taxon>
        <taxon>Pleosporomycetidae</taxon>
        <taxon>Pleosporales</taxon>
        <taxon>Pleosporineae</taxon>
        <taxon>Pleosporaceae</taxon>
        <taxon>Bipolaris</taxon>
    </lineage>
</organism>
<dbReference type="HOGENOM" id="CLU_2764683_0_0_1"/>
<dbReference type="Proteomes" id="UP000016936">
    <property type="component" value="Unassembled WGS sequence"/>
</dbReference>
<dbReference type="AlphaFoldDB" id="M2SQB7"/>
<reference evidence="3" key="2">
    <citation type="journal article" date="2013" name="PLoS Genet.">
        <title>Comparative genome structure, secondary metabolite, and effector coding capacity across Cochliobolus pathogens.</title>
        <authorList>
            <person name="Condon B.J."/>
            <person name="Leng Y."/>
            <person name="Wu D."/>
            <person name="Bushley K.E."/>
            <person name="Ohm R.A."/>
            <person name="Otillar R."/>
            <person name="Martin J."/>
            <person name="Schackwitz W."/>
            <person name="Grimwood J."/>
            <person name="MohdZainudin N."/>
            <person name="Xue C."/>
            <person name="Wang R."/>
            <person name="Manning V.A."/>
            <person name="Dhillon B."/>
            <person name="Tu Z.J."/>
            <person name="Steffenson B.J."/>
            <person name="Salamov A."/>
            <person name="Sun H."/>
            <person name="Lowry S."/>
            <person name="LaButti K."/>
            <person name="Han J."/>
            <person name="Copeland A."/>
            <person name="Lindquist E."/>
            <person name="Barry K."/>
            <person name="Schmutz J."/>
            <person name="Baker S.E."/>
            <person name="Ciuffetti L.M."/>
            <person name="Grigoriev I.V."/>
            <person name="Zhong S."/>
            <person name="Turgeon B.G."/>
        </authorList>
    </citation>
    <scope>NUCLEOTIDE SEQUENCE [LARGE SCALE GENOMIC DNA]</scope>
    <source>
        <strain evidence="3">C5 / ATCC 48332 / race O</strain>
    </source>
</reference>
<sequence>MTLDVESSRLLTDSHSAEGENGPLIVKCLRMRLLASEKTIENKSAKACYSTRSAWNRALCPEEPSALGLA</sequence>
<gene>
    <name evidence="2" type="ORF">COCHEDRAFT_1023583</name>
</gene>
<reference evidence="2 3" key="1">
    <citation type="journal article" date="2012" name="PLoS Pathog.">
        <title>Diverse lifestyles and strategies of plant pathogenesis encoded in the genomes of eighteen Dothideomycetes fungi.</title>
        <authorList>
            <person name="Ohm R.A."/>
            <person name="Feau N."/>
            <person name="Henrissat B."/>
            <person name="Schoch C.L."/>
            <person name="Horwitz B.A."/>
            <person name="Barry K.W."/>
            <person name="Condon B.J."/>
            <person name="Copeland A.C."/>
            <person name="Dhillon B."/>
            <person name="Glaser F."/>
            <person name="Hesse C.N."/>
            <person name="Kosti I."/>
            <person name="LaButti K."/>
            <person name="Lindquist E.A."/>
            <person name="Lucas S."/>
            <person name="Salamov A.A."/>
            <person name="Bradshaw R.E."/>
            <person name="Ciuffetti L."/>
            <person name="Hamelin R.C."/>
            <person name="Kema G.H.J."/>
            <person name="Lawrence C."/>
            <person name="Scott J.A."/>
            <person name="Spatafora J.W."/>
            <person name="Turgeon B.G."/>
            <person name="de Wit P.J.G.M."/>
            <person name="Zhong S."/>
            <person name="Goodwin S.B."/>
            <person name="Grigoriev I.V."/>
        </authorList>
    </citation>
    <scope>NUCLEOTIDE SEQUENCE [LARGE SCALE GENOMIC DNA]</scope>
    <source>
        <strain evidence="3">C5 / ATCC 48332 / race O</strain>
    </source>
</reference>
<accession>M2SQB7</accession>
<protein>
    <submittedName>
        <fullName evidence="2">Uncharacterized protein</fullName>
    </submittedName>
</protein>
<evidence type="ECO:0000313" key="3">
    <source>
        <dbReference type="Proteomes" id="UP000016936"/>
    </source>
</evidence>